<dbReference type="KEGG" id="fbe:FF125_03435"/>
<dbReference type="Proteomes" id="UP000306229">
    <property type="component" value="Chromosome"/>
</dbReference>
<sequence length="176" mass="20145">MLFLILLILNSLVINKIIKLLLSILQSKLTFYNLNTSIMNYLLICFILLTSNVSYENPELTIQIENIGILEGRIRIGVFNKGENFLKREAAIKHYYITVKSSTEIIKINDLPKGDYAFSMFHDENSDDEFNLNFLGIPKEPYGFSNNVKPKFSAPSYESCKFSLAEDRTVEVTLSN</sequence>
<dbReference type="OrthoDB" id="9788332at2"/>
<proteinExistence type="predicted"/>
<gene>
    <name evidence="1" type="ORF">FF125_03435</name>
</gene>
<dbReference type="Pfam" id="PF09912">
    <property type="entry name" value="DUF2141"/>
    <property type="match status" value="1"/>
</dbReference>
<name>A0A5B7TSB6_9FLAO</name>
<protein>
    <submittedName>
        <fullName evidence="1">DUF2141 domain-containing protein</fullName>
    </submittedName>
</protein>
<evidence type="ECO:0000313" key="1">
    <source>
        <dbReference type="EMBL" id="QCX37532.1"/>
    </source>
</evidence>
<accession>A0A5B7TSB6</accession>
<dbReference type="AlphaFoldDB" id="A0A5B7TSB6"/>
<dbReference type="InterPro" id="IPR018673">
    <property type="entry name" value="DUF2141"/>
</dbReference>
<reference evidence="1 2" key="1">
    <citation type="submission" date="2019-05" db="EMBL/GenBank/DDBJ databases">
        <title>Algicella ahnfeltiae gen. nov., sp. nov., a novel marine bacterium of the family Flavobacteriaceae isolated from a red alga.</title>
        <authorList>
            <person name="Nedashkovskaya O.I."/>
            <person name="Kukhlevskiy A.D."/>
            <person name="Kim S.-G."/>
            <person name="Zhukova N.V."/>
            <person name="Mikhailov V.V."/>
        </authorList>
    </citation>
    <scope>NUCLEOTIDE SEQUENCE [LARGE SCALE GENOMIC DNA]</scope>
    <source>
        <strain evidence="1 2">10Alg115</strain>
    </source>
</reference>
<dbReference type="EMBL" id="CP040749">
    <property type="protein sequence ID" value="QCX37532.1"/>
    <property type="molecule type" value="Genomic_DNA"/>
</dbReference>
<organism evidence="1 2">
    <name type="scientific">Aureibaculum algae</name>
    <dbReference type="NCBI Taxonomy" id="2584122"/>
    <lineage>
        <taxon>Bacteria</taxon>
        <taxon>Pseudomonadati</taxon>
        <taxon>Bacteroidota</taxon>
        <taxon>Flavobacteriia</taxon>
        <taxon>Flavobacteriales</taxon>
        <taxon>Flavobacteriaceae</taxon>
        <taxon>Aureibaculum</taxon>
    </lineage>
</organism>
<evidence type="ECO:0000313" key="2">
    <source>
        <dbReference type="Proteomes" id="UP000306229"/>
    </source>
</evidence>
<keyword evidence="2" id="KW-1185">Reference proteome</keyword>